<feature type="transmembrane region" description="Helical" evidence="1">
    <location>
        <begin position="38"/>
        <end position="63"/>
    </location>
</feature>
<evidence type="ECO:0000313" key="6">
    <source>
        <dbReference type="EMBL" id="AKV81727.1"/>
    </source>
</evidence>
<evidence type="ECO:0000313" key="11">
    <source>
        <dbReference type="Proteomes" id="UP000062398"/>
    </source>
</evidence>
<gene>
    <name evidence="2" type="ORF">HA72_2054</name>
    <name evidence="3" type="ORF">MsedA_2104</name>
    <name evidence="4" type="ORF">MsedB_2106</name>
    <name evidence="5" type="ORF">MsedC_2104</name>
    <name evidence="6" type="ORF">MsedD_2105</name>
    <name evidence="7" type="ORF">MsedE_2106</name>
</gene>
<evidence type="ECO:0000313" key="2">
    <source>
        <dbReference type="EMBL" id="AIM28177.1"/>
    </source>
</evidence>
<evidence type="ECO:0000313" key="8">
    <source>
        <dbReference type="Proteomes" id="UP000029084"/>
    </source>
</evidence>
<dbReference type="PATRIC" id="fig|43687.5.peg.2211"/>
<protein>
    <submittedName>
        <fullName evidence="2">Uncharacterized protein</fullName>
    </submittedName>
</protein>
<reference evidence="10 11" key="2">
    <citation type="journal article" date="2015" name="Genome Announc.">
        <title>Complete Genome Sequences of Evolved Arsenate-Resistant Metallosphaera sedula Strains.</title>
        <authorList>
            <person name="Ai C."/>
            <person name="McCarthy S."/>
            <person name="Schackwitz W."/>
            <person name="Martin J."/>
            <person name="Lipzen A."/>
            <person name="Blum P."/>
        </authorList>
    </citation>
    <scope>NUCLEOTIDE SEQUENCE [LARGE SCALE GENOMIC DNA]</scope>
    <source>
        <strain evidence="5 11">ARS120-1</strain>
        <strain evidence="6 10">ARS120-2</strain>
        <strain evidence="3 13">ARS50-1</strain>
        <strain evidence="4 12">ARS50-2</strain>
    </source>
</reference>
<evidence type="ECO:0000313" key="4">
    <source>
        <dbReference type="EMBL" id="AKV77232.1"/>
    </source>
</evidence>
<dbReference type="Proteomes" id="UP000056255">
    <property type="component" value="Chromosome"/>
</dbReference>
<evidence type="ECO:0000256" key="1">
    <source>
        <dbReference type="SAM" id="Phobius"/>
    </source>
</evidence>
<evidence type="ECO:0000313" key="5">
    <source>
        <dbReference type="EMBL" id="AKV79482.1"/>
    </source>
</evidence>
<dbReference type="EMBL" id="CP012174">
    <property type="protein sequence ID" value="AKV79482.1"/>
    <property type="molecule type" value="Genomic_DNA"/>
</dbReference>
<dbReference type="Proteomes" id="UP000061362">
    <property type="component" value="Chromosome"/>
</dbReference>
<feature type="transmembrane region" description="Helical" evidence="1">
    <location>
        <begin position="69"/>
        <end position="92"/>
    </location>
</feature>
<reference evidence="7 9" key="3">
    <citation type="submission" date="2015-07" db="EMBL/GenBank/DDBJ databases">
        <title>Physiological, transcriptional responses and genome re-sequencing of acid resistant extremely thermoacidophilic Metallosphaera sedula SARC-M1.</title>
        <authorList>
            <person name="Ai C."/>
            <person name="McCarthy S."/>
            <person name="Eckrich V."/>
            <person name="Rudrappa D."/>
            <person name="Qiu G."/>
            <person name="Blum P."/>
        </authorList>
    </citation>
    <scope>NUCLEOTIDE SEQUENCE [LARGE SCALE GENOMIC DNA]</scope>
    <source>
        <strain evidence="7 9">SARC-M1</strain>
    </source>
</reference>
<dbReference type="Proteomes" id="UP000062475">
    <property type="component" value="Chromosome"/>
</dbReference>
<dbReference type="OMA" id="MFEIWYI"/>
<sequence>MFEVWYITIGLSIFAAILSVLTLVEFSRLRMSFGGKISVILTVLAVLFTAQGITYSFSFFMWSHDKDPLYVYPSLTMSIIDALSMSLLYYYLVRY</sequence>
<dbReference type="EMBL" id="CP012173">
    <property type="protein sequence ID" value="AKV77232.1"/>
    <property type="molecule type" value="Genomic_DNA"/>
</dbReference>
<evidence type="ECO:0000313" key="10">
    <source>
        <dbReference type="Proteomes" id="UP000061362"/>
    </source>
</evidence>
<evidence type="ECO:0000313" key="7">
    <source>
        <dbReference type="EMBL" id="AKV83959.1"/>
    </source>
</evidence>
<evidence type="ECO:0000313" key="9">
    <source>
        <dbReference type="Proteomes" id="UP000056255"/>
    </source>
</evidence>
<accession>A0A088E921</accession>
<dbReference type="EMBL" id="CP012176">
    <property type="protein sequence ID" value="AKV83959.1"/>
    <property type="molecule type" value="Genomic_DNA"/>
</dbReference>
<evidence type="ECO:0000313" key="3">
    <source>
        <dbReference type="EMBL" id="AKV74994.1"/>
    </source>
</evidence>
<proteinExistence type="predicted"/>
<dbReference type="EMBL" id="CP012175">
    <property type="protein sequence ID" value="AKV81727.1"/>
    <property type="molecule type" value="Genomic_DNA"/>
</dbReference>
<keyword evidence="1" id="KW-1133">Transmembrane helix</keyword>
<dbReference type="EMBL" id="CP008822">
    <property type="protein sequence ID" value="AIM28177.1"/>
    <property type="molecule type" value="Genomic_DNA"/>
</dbReference>
<dbReference type="AlphaFoldDB" id="A0A088E921"/>
<name>A0A088E921_9CREN</name>
<reference evidence="2 8" key="1">
    <citation type="journal article" date="2014" name="J. Bacteriol.">
        <title>Role of an Archaeal PitA Transporter in the Copper and Arsenic Resistance of Metallosphaera sedula, an Extreme Thermoacidophile.</title>
        <authorList>
            <person name="McCarthy S."/>
            <person name="Ai C."/>
            <person name="Wheaton G."/>
            <person name="Tevatia R."/>
            <person name="Eckrich V."/>
            <person name="Kelly R."/>
            <person name="Blum P."/>
        </authorList>
    </citation>
    <scope>NUCLEOTIDE SEQUENCE [LARGE SCALE GENOMIC DNA]</scope>
    <source>
        <strain evidence="2 8">CuR1</strain>
    </source>
</reference>
<dbReference type="Proteomes" id="UP000029084">
    <property type="component" value="Chromosome"/>
</dbReference>
<evidence type="ECO:0000313" key="12">
    <source>
        <dbReference type="Proteomes" id="UP000062475"/>
    </source>
</evidence>
<dbReference type="Proteomes" id="UP000062398">
    <property type="component" value="Chromosome"/>
</dbReference>
<organism evidence="2 8">
    <name type="scientific">Metallosphaera sedula</name>
    <dbReference type="NCBI Taxonomy" id="43687"/>
    <lineage>
        <taxon>Archaea</taxon>
        <taxon>Thermoproteota</taxon>
        <taxon>Thermoprotei</taxon>
        <taxon>Sulfolobales</taxon>
        <taxon>Sulfolobaceae</taxon>
        <taxon>Metallosphaera</taxon>
    </lineage>
</organism>
<dbReference type="EMBL" id="CP012172">
    <property type="protein sequence ID" value="AKV74994.1"/>
    <property type="molecule type" value="Genomic_DNA"/>
</dbReference>
<keyword evidence="1" id="KW-0472">Membrane</keyword>
<feature type="transmembrane region" description="Helical" evidence="1">
    <location>
        <begin position="6"/>
        <end position="26"/>
    </location>
</feature>
<evidence type="ECO:0000313" key="13">
    <source>
        <dbReference type="Proteomes" id="UP000068832"/>
    </source>
</evidence>
<keyword evidence="1" id="KW-0812">Transmembrane</keyword>
<dbReference type="Proteomes" id="UP000068832">
    <property type="component" value="Chromosome"/>
</dbReference>